<organism evidence="2 3">
    <name type="scientific">Pelobates cultripes</name>
    <name type="common">Western spadefoot toad</name>
    <dbReference type="NCBI Taxonomy" id="61616"/>
    <lineage>
        <taxon>Eukaryota</taxon>
        <taxon>Metazoa</taxon>
        <taxon>Chordata</taxon>
        <taxon>Craniata</taxon>
        <taxon>Vertebrata</taxon>
        <taxon>Euteleostomi</taxon>
        <taxon>Amphibia</taxon>
        <taxon>Batrachia</taxon>
        <taxon>Anura</taxon>
        <taxon>Pelobatoidea</taxon>
        <taxon>Pelobatidae</taxon>
        <taxon>Pelobates</taxon>
    </lineage>
</organism>
<evidence type="ECO:0000313" key="2">
    <source>
        <dbReference type="EMBL" id="CAH2315187.1"/>
    </source>
</evidence>
<dbReference type="EMBL" id="OW240920">
    <property type="protein sequence ID" value="CAH2315187.1"/>
    <property type="molecule type" value="Genomic_DNA"/>
</dbReference>
<reference evidence="2" key="1">
    <citation type="submission" date="2022-03" db="EMBL/GenBank/DDBJ databases">
        <authorList>
            <person name="Alioto T."/>
            <person name="Alioto T."/>
            <person name="Gomez Garrido J."/>
        </authorList>
    </citation>
    <scope>NUCLEOTIDE SEQUENCE</scope>
</reference>
<protein>
    <submittedName>
        <fullName evidence="2">Uncharacterized protein</fullName>
    </submittedName>
</protein>
<gene>
    <name evidence="2" type="ORF">PECUL_23A061109</name>
</gene>
<proteinExistence type="predicted"/>
<feature type="compositionally biased region" description="Basic residues" evidence="1">
    <location>
        <begin position="64"/>
        <end position="75"/>
    </location>
</feature>
<feature type="region of interest" description="Disordered" evidence="1">
    <location>
        <begin position="34"/>
        <end position="120"/>
    </location>
</feature>
<name>A0AAD1WNH0_PELCU</name>
<evidence type="ECO:0000256" key="1">
    <source>
        <dbReference type="SAM" id="MobiDB-lite"/>
    </source>
</evidence>
<keyword evidence="3" id="KW-1185">Reference proteome</keyword>
<sequence>MAAATTRAFHEARIEQAFERFWSQFWATVAQRAESATTASSTLTNPRSVLNPQPALHGRDKAPKAKRRRKKKRRAPQSQKLSTAGSLFLPKPQPKQGRPRSQGSTPRPVQALSKARGRTGTIPTRGIAAGCLSFLCCKTALQSIQYEPVNGTIILYDLPVYTVSLPISGVG</sequence>
<dbReference type="AlphaFoldDB" id="A0AAD1WNH0"/>
<dbReference type="Proteomes" id="UP001295444">
    <property type="component" value="Chromosome 09"/>
</dbReference>
<accession>A0AAD1WNH0</accession>
<evidence type="ECO:0000313" key="3">
    <source>
        <dbReference type="Proteomes" id="UP001295444"/>
    </source>
</evidence>